<dbReference type="Gene3D" id="3.30.70.1530">
    <property type="entry name" value="Hypothetical protein rpa1041"/>
    <property type="match status" value="1"/>
</dbReference>
<dbReference type="NCBIfam" id="TIGR02544">
    <property type="entry name" value="III_secr_YscJ"/>
    <property type="match status" value="1"/>
</dbReference>
<keyword evidence="6 8" id="KW-0998">Cell outer membrane</keyword>
<evidence type="ECO:0000256" key="6">
    <source>
        <dbReference type="ARBA" id="ARBA00023237"/>
    </source>
</evidence>
<dbReference type="EMBL" id="CP150951">
    <property type="protein sequence ID" value="WZC49172.1"/>
    <property type="molecule type" value="Genomic_DNA"/>
</dbReference>
<evidence type="ECO:0000313" key="10">
    <source>
        <dbReference type="EMBL" id="WZC49172.1"/>
    </source>
</evidence>
<feature type="domain" description="Flagellar M-ring N-terminal" evidence="9">
    <location>
        <begin position="18"/>
        <end position="182"/>
    </location>
</feature>
<dbReference type="RefSeq" id="WP_341367283.1">
    <property type="nucleotide sequence ID" value="NZ_CP150951.2"/>
</dbReference>
<keyword evidence="8" id="KW-1133">Transmembrane helix</keyword>
<gene>
    <name evidence="10" type="primary">sctJ</name>
    <name evidence="10" type="ORF">AABB29_00485</name>
</gene>
<evidence type="ECO:0000256" key="3">
    <source>
        <dbReference type="ARBA" id="ARBA00022729"/>
    </source>
</evidence>
<dbReference type="Gene3D" id="3.30.300.30">
    <property type="match status" value="1"/>
</dbReference>
<keyword evidence="8" id="KW-0812">Transmembrane</keyword>
<dbReference type="PRINTS" id="PR01338">
    <property type="entry name" value="TYPE3OMKPROT"/>
</dbReference>
<accession>A0ABZ2V7H4</accession>
<keyword evidence="4 8" id="KW-0472">Membrane</keyword>
<dbReference type="Proteomes" id="UP001440612">
    <property type="component" value="Chromosome"/>
</dbReference>
<reference evidence="11" key="1">
    <citation type="submission" date="2024-04" db="EMBL/GenBank/DDBJ databases">
        <title>Phylogenomic analyses of a clade within the roseobacter group suggest taxonomic reassignments of species of the genera Aestuariivita, Citreicella, Loktanella, Nautella, Pelagibaca, Ruegeria, Thalassobius, Thiobacimonas and Tropicibacter, and the proposal o.</title>
        <authorList>
            <person name="Jeon C.O."/>
        </authorList>
    </citation>
    <scope>NUCLEOTIDE SEQUENCE [LARGE SCALE GENOMIC DNA]</scope>
    <source>
        <strain evidence="11">BS5-3</strain>
    </source>
</reference>
<keyword evidence="5 8" id="KW-0564">Palmitate</keyword>
<dbReference type="InterPro" id="IPR003282">
    <property type="entry name" value="T3SS_SctJ"/>
</dbReference>
<dbReference type="PANTHER" id="PTHR30046:SF2">
    <property type="entry name" value="YOP PROTEINS TRANSLOCATION LIPOPROTEIN J"/>
    <property type="match status" value="1"/>
</dbReference>
<dbReference type="InterPro" id="IPR045851">
    <property type="entry name" value="AMP-bd_C_sf"/>
</dbReference>
<keyword evidence="3 8" id="KW-0732">Signal</keyword>
<comment type="similarity">
    <text evidence="2 8">Belongs to the YscJ lipoprotein family.</text>
</comment>
<name>A0ABZ2V7H4_9RHOB</name>
<evidence type="ECO:0000256" key="5">
    <source>
        <dbReference type="ARBA" id="ARBA00023139"/>
    </source>
</evidence>
<evidence type="ECO:0000256" key="1">
    <source>
        <dbReference type="ARBA" id="ARBA00004459"/>
    </source>
</evidence>
<comment type="subcellular location">
    <subcellularLocation>
        <location evidence="1">Cell outer membrane</location>
        <topology evidence="1">Lipid-anchor</topology>
    </subcellularLocation>
</comment>
<dbReference type="Pfam" id="PF01514">
    <property type="entry name" value="YscJ_FliF"/>
    <property type="match status" value="1"/>
</dbReference>
<evidence type="ECO:0000256" key="4">
    <source>
        <dbReference type="ARBA" id="ARBA00023136"/>
    </source>
</evidence>
<protein>
    <recommendedName>
        <fullName evidence="8">Lipoprotein</fullName>
    </recommendedName>
</protein>
<sequence>MRRVFLLLCLLVLSACKTDLYRNLSEREANEMLAVLISNNIEVTKEYLGDEGVTLRVEESDLPRAIDVLKQNGFPRETHETMGTVFEKSGIMSSPFEERVRFVYALGEEVSRTLTEIDGVLTARVHIVLPEEPDFGEELTPSSAAVFIKHRIGVDLDFATPQIRRLVSSSIEGVGYDDVTVLLVEAERPNITVRNDPSPIVEIVPGLGIREADAQIFWWAIGGAAIALVLLVVTNLLTLLGFSRARKARRTAELALADQATPSE</sequence>
<evidence type="ECO:0000256" key="2">
    <source>
        <dbReference type="ARBA" id="ARBA00009509"/>
    </source>
</evidence>
<evidence type="ECO:0000259" key="9">
    <source>
        <dbReference type="Pfam" id="PF01514"/>
    </source>
</evidence>
<organism evidence="10 11">
    <name type="scientific">Yoonia phaeophyticola</name>
    <dbReference type="NCBI Taxonomy" id="3137369"/>
    <lineage>
        <taxon>Bacteria</taxon>
        <taxon>Pseudomonadati</taxon>
        <taxon>Pseudomonadota</taxon>
        <taxon>Alphaproteobacteria</taxon>
        <taxon>Rhodobacterales</taxon>
        <taxon>Paracoccaceae</taxon>
        <taxon>Yoonia</taxon>
    </lineage>
</organism>
<evidence type="ECO:0000313" key="11">
    <source>
        <dbReference type="Proteomes" id="UP001440612"/>
    </source>
</evidence>
<keyword evidence="7 8" id="KW-0449">Lipoprotein</keyword>
<evidence type="ECO:0000256" key="8">
    <source>
        <dbReference type="RuleBase" id="RU364102"/>
    </source>
</evidence>
<dbReference type="InterPro" id="IPR006182">
    <property type="entry name" value="FliF_N_dom"/>
</dbReference>
<proteinExistence type="inferred from homology"/>
<dbReference type="InterPro" id="IPR043427">
    <property type="entry name" value="YscJ/FliF"/>
</dbReference>
<feature type="transmembrane region" description="Helical" evidence="8">
    <location>
        <begin position="216"/>
        <end position="240"/>
    </location>
</feature>
<evidence type="ECO:0000256" key="7">
    <source>
        <dbReference type="ARBA" id="ARBA00023288"/>
    </source>
</evidence>
<keyword evidence="11" id="KW-1185">Reference proteome</keyword>
<dbReference type="PANTHER" id="PTHR30046">
    <property type="entry name" value="FLAGELLAR M-RING PROTEIN"/>
    <property type="match status" value="1"/>
</dbReference>
<dbReference type="PROSITE" id="PS51257">
    <property type="entry name" value="PROKAR_LIPOPROTEIN"/>
    <property type="match status" value="1"/>
</dbReference>